<evidence type="ECO:0000256" key="9">
    <source>
        <dbReference type="SAM" id="Phobius"/>
    </source>
</evidence>
<dbReference type="GO" id="GO:0016020">
    <property type="term" value="C:membrane"/>
    <property type="evidence" value="ECO:0007669"/>
    <property type="project" value="UniProtKB-SubCell"/>
</dbReference>
<evidence type="ECO:0000256" key="3">
    <source>
        <dbReference type="ARBA" id="ARBA00009916"/>
    </source>
</evidence>
<keyword evidence="5" id="KW-0592">Phosphate transport</keyword>
<organism evidence="10 11">
    <name type="scientific">Palaeococcus pacificus DY20341</name>
    <dbReference type="NCBI Taxonomy" id="1343739"/>
    <lineage>
        <taxon>Archaea</taxon>
        <taxon>Methanobacteriati</taxon>
        <taxon>Methanobacteriota</taxon>
        <taxon>Thermococci</taxon>
        <taxon>Thermococcales</taxon>
        <taxon>Thermococcaceae</taxon>
        <taxon>Palaeococcus</taxon>
    </lineage>
</organism>
<evidence type="ECO:0000256" key="7">
    <source>
        <dbReference type="ARBA" id="ARBA00022989"/>
    </source>
</evidence>
<feature type="transmembrane region" description="Helical" evidence="9">
    <location>
        <begin position="239"/>
        <end position="259"/>
    </location>
</feature>
<accession>A0A075LXJ2</accession>
<dbReference type="GeneID" id="24841984"/>
<keyword evidence="4" id="KW-0813">Transport</keyword>
<dbReference type="HOGENOM" id="CLU_015355_0_1_2"/>
<evidence type="ECO:0000256" key="8">
    <source>
        <dbReference type="ARBA" id="ARBA00023136"/>
    </source>
</evidence>
<dbReference type="RefSeq" id="WP_048164850.1">
    <property type="nucleotide sequence ID" value="NZ_CP006019.1"/>
</dbReference>
<gene>
    <name evidence="10" type="ORF">PAP_04295</name>
</gene>
<dbReference type="KEGG" id="ppac:PAP_04295"/>
<feature type="transmembrane region" description="Helical" evidence="9">
    <location>
        <begin position="206"/>
        <end position="227"/>
    </location>
</feature>
<dbReference type="PANTHER" id="PTHR11101">
    <property type="entry name" value="PHOSPHATE TRANSPORTER"/>
    <property type="match status" value="1"/>
</dbReference>
<dbReference type="EMBL" id="CP006019">
    <property type="protein sequence ID" value="AIF69273.1"/>
    <property type="molecule type" value="Genomic_DNA"/>
</dbReference>
<name>A0A075LXJ2_9EURY</name>
<comment type="function">
    <text evidence="1">Potential transporter for phosphate.</text>
</comment>
<feature type="transmembrane region" description="Helical" evidence="9">
    <location>
        <begin position="265"/>
        <end position="284"/>
    </location>
</feature>
<dbReference type="PANTHER" id="PTHR11101:SF80">
    <property type="entry name" value="PHOSPHATE TRANSPORTER"/>
    <property type="match status" value="1"/>
</dbReference>
<dbReference type="OrthoDB" id="101311at2157"/>
<dbReference type="eggNOG" id="arCOG02267">
    <property type="taxonomic scope" value="Archaea"/>
</dbReference>
<evidence type="ECO:0000313" key="11">
    <source>
        <dbReference type="Proteomes" id="UP000027981"/>
    </source>
</evidence>
<protein>
    <submittedName>
        <fullName evidence="10">Na-dependent transporter</fullName>
    </submittedName>
</protein>
<evidence type="ECO:0000313" key="10">
    <source>
        <dbReference type="EMBL" id="AIF69273.1"/>
    </source>
</evidence>
<feature type="transmembrane region" description="Helical" evidence="9">
    <location>
        <begin position="43"/>
        <end position="62"/>
    </location>
</feature>
<dbReference type="InterPro" id="IPR001204">
    <property type="entry name" value="Phos_transporter"/>
</dbReference>
<evidence type="ECO:0000256" key="1">
    <source>
        <dbReference type="ARBA" id="ARBA00001981"/>
    </source>
</evidence>
<reference evidence="11" key="1">
    <citation type="submission" date="2013-06" db="EMBL/GenBank/DDBJ databases">
        <title>Complete Genome Sequence of Hyperthermophilic Palaeococcus pacificus DY20341T, Isolated from a Deep-Sea Hydrothermal Sediments.</title>
        <authorList>
            <person name="Zeng X."/>
            <person name="Shao Z."/>
        </authorList>
    </citation>
    <scope>NUCLEOTIDE SEQUENCE [LARGE SCALE GENOMIC DNA]</scope>
    <source>
        <strain evidence="11">DY20341</strain>
    </source>
</reference>
<dbReference type="Proteomes" id="UP000027981">
    <property type="component" value="Chromosome"/>
</dbReference>
<proteinExistence type="inferred from homology"/>
<reference evidence="10 11" key="2">
    <citation type="journal article" date="2015" name="Genome Announc.">
        <title>Complete Genome Sequence of Hyperthermophilic Piezophilic Archaeon Palaeococcus pacificus DY20341T, Isolated from Deep-Sea Hydrothermal Sediments.</title>
        <authorList>
            <person name="Zeng X."/>
            <person name="Jebbar M."/>
            <person name="Shao Z."/>
        </authorList>
    </citation>
    <scope>NUCLEOTIDE SEQUENCE [LARGE SCALE GENOMIC DNA]</scope>
    <source>
        <strain evidence="10 11">DY20341</strain>
    </source>
</reference>
<keyword evidence="7 9" id="KW-1133">Transmembrane helix</keyword>
<dbReference type="GO" id="GO:0005315">
    <property type="term" value="F:phosphate transmembrane transporter activity"/>
    <property type="evidence" value="ECO:0007669"/>
    <property type="project" value="InterPro"/>
</dbReference>
<evidence type="ECO:0000256" key="6">
    <source>
        <dbReference type="ARBA" id="ARBA00022692"/>
    </source>
</evidence>
<feature type="transmembrane region" description="Helical" evidence="9">
    <location>
        <begin position="131"/>
        <end position="155"/>
    </location>
</feature>
<feature type="transmembrane region" description="Helical" evidence="9">
    <location>
        <begin position="167"/>
        <end position="186"/>
    </location>
</feature>
<keyword evidence="6 9" id="KW-0812">Transmembrane</keyword>
<dbReference type="Pfam" id="PF01384">
    <property type="entry name" value="PHO4"/>
    <property type="match status" value="1"/>
</dbReference>
<keyword evidence="8 9" id="KW-0472">Membrane</keyword>
<comment type="subcellular location">
    <subcellularLocation>
        <location evidence="2">Membrane</location>
        <topology evidence="2">Multi-pass membrane protein</topology>
    </subcellularLocation>
</comment>
<dbReference type="AlphaFoldDB" id="A0A075LXJ2"/>
<sequence length="320" mass="32770">MDALIIAVFAVGFYIAWNIGANDSANAMGTAVGANILSFKQATLTIAVFVLVGAYLEGYKVMKTVGKGIIPEGYLTLQLAVIALLAAGLWVTIATIRGLPVSTTQAIIGGVVGVGVAIRAPVEWHTLTKIAGAWIVSPIVAALVSSILYKIYGIVVNNIKSVRSIELLYKWLAVLGGSYMAFNFGANEVANATGPLVGAGVIEPEIAGIFGAISLSLGALTFSYAVMHTVGKEITSLGPISAFAAQFGSAIAVSAANILGLPVSSSQAIVGGVMGVGLVTGHGINKKTLADIAFGWIATPLTAVFFALAIFKLFALASLL</sequence>
<evidence type="ECO:0000256" key="4">
    <source>
        <dbReference type="ARBA" id="ARBA00022448"/>
    </source>
</evidence>
<evidence type="ECO:0000256" key="5">
    <source>
        <dbReference type="ARBA" id="ARBA00022592"/>
    </source>
</evidence>
<feature type="transmembrane region" description="Helical" evidence="9">
    <location>
        <begin position="74"/>
        <end position="93"/>
    </location>
</feature>
<dbReference type="STRING" id="1343739.PAP_04295"/>
<evidence type="ECO:0000256" key="2">
    <source>
        <dbReference type="ARBA" id="ARBA00004141"/>
    </source>
</evidence>
<comment type="similarity">
    <text evidence="3">Belongs to the inorganic phosphate transporter (PiT) (TC 2.A.20) family.</text>
</comment>
<dbReference type="GO" id="GO:0035435">
    <property type="term" value="P:phosphate ion transmembrane transport"/>
    <property type="evidence" value="ECO:0007669"/>
    <property type="project" value="TreeGrafter"/>
</dbReference>
<keyword evidence="11" id="KW-1185">Reference proteome</keyword>
<feature type="transmembrane region" description="Helical" evidence="9">
    <location>
        <begin position="296"/>
        <end position="317"/>
    </location>
</feature>